<dbReference type="EMBL" id="VHSH01000003">
    <property type="protein sequence ID" value="TQV80663.1"/>
    <property type="molecule type" value="Genomic_DNA"/>
</dbReference>
<evidence type="ECO:0000256" key="14">
    <source>
        <dbReference type="ARBA" id="ARBA00048586"/>
    </source>
</evidence>
<keyword evidence="16" id="KW-0808">Transferase</keyword>
<dbReference type="InterPro" id="IPR043130">
    <property type="entry name" value="CDP-OH_PTrfase_TM_dom"/>
</dbReference>
<evidence type="ECO:0000256" key="1">
    <source>
        <dbReference type="ARBA" id="ARBA00004141"/>
    </source>
</evidence>
<evidence type="ECO:0000256" key="3">
    <source>
        <dbReference type="ARBA" id="ARBA00005189"/>
    </source>
</evidence>
<keyword evidence="11 15" id="KW-0472">Membrane</keyword>
<dbReference type="PANTHER" id="PTHR14269:SF62">
    <property type="entry name" value="CDP-DIACYLGLYCEROL--GLYCEROL-3-PHOSPHATE 3-PHOSPHATIDYLTRANSFERASE 1, CHLOROPLASTIC"/>
    <property type="match status" value="1"/>
</dbReference>
<evidence type="ECO:0000256" key="2">
    <source>
        <dbReference type="ARBA" id="ARBA00005042"/>
    </source>
</evidence>
<keyword evidence="9 15" id="KW-1133">Transmembrane helix</keyword>
<organism evidence="16 17">
    <name type="scientific">Denitrobaculum tricleocarpae</name>
    <dbReference type="NCBI Taxonomy" id="2591009"/>
    <lineage>
        <taxon>Bacteria</taxon>
        <taxon>Pseudomonadati</taxon>
        <taxon>Pseudomonadota</taxon>
        <taxon>Alphaproteobacteria</taxon>
        <taxon>Rhodospirillales</taxon>
        <taxon>Rhodospirillaceae</taxon>
        <taxon>Denitrobaculum</taxon>
    </lineage>
</organism>
<comment type="subcellular location">
    <subcellularLocation>
        <location evidence="1">Membrane</location>
        <topology evidence="1">Multi-pass membrane protein</topology>
    </subcellularLocation>
</comment>
<comment type="pathway">
    <text evidence="2">Phospholipid metabolism; phosphatidylglycerol biosynthesis; phosphatidylglycerol from CDP-diacylglycerol: step 1/2.</text>
</comment>
<dbReference type="InterPro" id="IPR000462">
    <property type="entry name" value="CDP-OH_P_trans"/>
</dbReference>
<keyword evidence="13" id="KW-1208">Phospholipid metabolism</keyword>
<keyword evidence="7" id="KW-0444">Lipid biosynthesis</keyword>
<dbReference type="InterPro" id="IPR004570">
    <property type="entry name" value="Phosphatidylglycerol_P_synth"/>
</dbReference>
<evidence type="ECO:0000256" key="11">
    <source>
        <dbReference type="ARBA" id="ARBA00023136"/>
    </source>
</evidence>
<protein>
    <recommendedName>
        <fullName evidence="6">CDP-diacylglycerol--glycerol-3-phosphate 3-phosphatidyltransferase</fullName>
        <ecNumber evidence="5">2.7.8.5</ecNumber>
    </recommendedName>
</protein>
<evidence type="ECO:0000256" key="4">
    <source>
        <dbReference type="ARBA" id="ARBA00010441"/>
    </source>
</evidence>
<feature type="transmembrane region" description="Helical" evidence="15">
    <location>
        <begin position="7"/>
        <end position="25"/>
    </location>
</feature>
<comment type="similarity">
    <text evidence="4">Belongs to the CDP-alcohol phosphatidyltransferase class-I family.</text>
</comment>
<evidence type="ECO:0000256" key="13">
    <source>
        <dbReference type="ARBA" id="ARBA00023264"/>
    </source>
</evidence>
<evidence type="ECO:0000256" key="7">
    <source>
        <dbReference type="ARBA" id="ARBA00022516"/>
    </source>
</evidence>
<proteinExistence type="inferred from homology"/>
<keyword evidence="8 15" id="KW-0812">Transmembrane</keyword>
<evidence type="ECO:0000313" key="16">
    <source>
        <dbReference type="EMBL" id="TQV80663.1"/>
    </source>
</evidence>
<keyword evidence="12" id="KW-0594">Phospholipid biosynthesis</keyword>
<feature type="transmembrane region" description="Helical" evidence="15">
    <location>
        <begin position="62"/>
        <end position="81"/>
    </location>
</feature>
<feature type="transmembrane region" description="Helical" evidence="15">
    <location>
        <begin position="87"/>
        <end position="111"/>
    </location>
</feature>
<dbReference type="Gene3D" id="1.20.120.1760">
    <property type="match status" value="1"/>
</dbReference>
<dbReference type="GO" id="GO:0016020">
    <property type="term" value="C:membrane"/>
    <property type="evidence" value="ECO:0007669"/>
    <property type="project" value="UniProtKB-SubCell"/>
</dbReference>
<comment type="catalytic activity">
    <reaction evidence="14">
        <text>a CDP-1,2-diacyl-sn-glycerol + sn-glycerol 3-phosphate = a 1,2-diacyl-sn-glycero-3-phospho-(1'-sn-glycero-3'-phosphate) + CMP + H(+)</text>
        <dbReference type="Rhea" id="RHEA:12593"/>
        <dbReference type="ChEBI" id="CHEBI:15378"/>
        <dbReference type="ChEBI" id="CHEBI:57597"/>
        <dbReference type="ChEBI" id="CHEBI:58332"/>
        <dbReference type="ChEBI" id="CHEBI:60110"/>
        <dbReference type="ChEBI" id="CHEBI:60377"/>
        <dbReference type="EC" id="2.7.8.5"/>
    </reaction>
</comment>
<gene>
    <name evidence="16" type="ORF">FKG95_10910</name>
</gene>
<evidence type="ECO:0000256" key="10">
    <source>
        <dbReference type="ARBA" id="ARBA00023098"/>
    </source>
</evidence>
<evidence type="ECO:0000256" key="12">
    <source>
        <dbReference type="ARBA" id="ARBA00023209"/>
    </source>
</evidence>
<dbReference type="GO" id="GO:0046474">
    <property type="term" value="P:glycerophospholipid biosynthetic process"/>
    <property type="evidence" value="ECO:0007669"/>
    <property type="project" value="TreeGrafter"/>
</dbReference>
<name>A0A545TTX4_9PROT</name>
<evidence type="ECO:0000256" key="5">
    <source>
        <dbReference type="ARBA" id="ARBA00013170"/>
    </source>
</evidence>
<dbReference type="OrthoDB" id="9796672at2"/>
<dbReference type="AlphaFoldDB" id="A0A545TTX4"/>
<dbReference type="PIRSF" id="PIRSF000847">
    <property type="entry name" value="Phos_ph_gly_syn"/>
    <property type="match status" value="1"/>
</dbReference>
<evidence type="ECO:0000256" key="9">
    <source>
        <dbReference type="ARBA" id="ARBA00022989"/>
    </source>
</evidence>
<evidence type="ECO:0000256" key="15">
    <source>
        <dbReference type="SAM" id="Phobius"/>
    </source>
</evidence>
<dbReference type="InterPro" id="IPR050324">
    <property type="entry name" value="CDP-alcohol_PTase-I"/>
</dbReference>
<comment type="caution">
    <text evidence="16">The sequence shown here is derived from an EMBL/GenBank/DDBJ whole genome shotgun (WGS) entry which is preliminary data.</text>
</comment>
<reference evidence="16 17" key="1">
    <citation type="submission" date="2019-06" db="EMBL/GenBank/DDBJ databases">
        <title>Whole genome sequence for Rhodospirillaceae sp. R148.</title>
        <authorList>
            <person name="Wang G."/>
        </authorList>
    </citation>
    <scope>NUCLEOTIDE SEQUENCE [LARGE SCALE GENOMIC DNA]</scope>
    <source>
        <strain evidence="16 17">R148</strain>
    </source>
</reference>
<keyword evidence="10" id="KW-0443">Lipid metabolism</keyword>
<accession>A0A545TTX4</accession>
<evidence type="ECO:0000313" key="17">
    <source>
        <dbReference type="Proteomes" id="UP000315252"/>
    </source>
</evidence>
<evidence type="ECO:0000256" key="8">
    <source>
        <dbReference type="ARBA" id="ARBA00022692"/>
    </source>
</evidence>
<dbReference type="PANTHER" id="PTHR14269">
    <property type="entry name" value="CDP-DIACYLGLYCEROL--GLYCEROL-3-PHOSPHATE 3-PHOSPHATIDYLTRANSFERASE-RELATED"/>
    <property type="match status" value="1"/>
</dbReference>
<dbReference type="EC" id="2.7.8.5" evidence="5"/>
<comment type="pathway">
    <text evidence="3">Lipid metabolism.</text>
</comment>
<dbReference type="RefSeq" id="WP_142896377.1">
    <property type="nucleotide sequence ID" value="NZ_ML660054.1"/>
</dbReference>
<sequence length="184" mass="19790">MSWLPNIITVARLFAVPVIIGLILFEEYTAAFWVFAIAGLSDALDGYLAVKLKAVTELGAYLDPIADKILVVGLCLTLGFLGQIPGWVVSFVVLRDVLIVSGAFLVLMVTGSLKMEPLTVSKLNTLAQIVMVGLVLAAQGFSLDGQLDLACDIAIYTVAATTFASGAAYVYLWSRRVVMMQRRA</sequence>
<dbReference type="Proteomes" id="UP000315252">
    <property type="component" value="Unassembled WGS sequence"/>
</dbReference>
<dbReference type="Pfam" id="PF01066">
    <property type="entry name" value="CDP-OH_P_transf"/>
    <property type="match status" value="1"/>
</dbReference>
<feature type="transmembrane region" description="Helical" evidence="15">
    <location>
        <begin position="153"/>
        <end position="173"/>
    </location>
</feature>
<evidence type="ECO:0000256" key="6">
    <source>
        <dbReference type="ARBA" id="ARBA00014944"/>
    </source>
</evidence>
<dbReference type="GO" id="GO:0008444">
    <property type="term" value="F:CDP-diacylglycerol-glycerol-3-phosphate 3-phosphatidyltransferase activity"/>
    <property type="evidence" value="ECO:0007669"/>
    <property type="project" value="UniProtKB-EC"/>
</dbReference>
<keyword evidence="17" id="KW-1185">Reference proteome</keyword>